<proteinExistence type="predicted"/>
<dbReference type="PANTHER" id="PTHR33642">
    <property type="entry name" value="COX1/OXI3 INTRON 1 PROTEIN-RELATED"/>
    <property type="match status" value="1"/>
</dbReference>
<keyword evidence="2" id="KW-1185">Reference proteome</keyword>
<organism evidence="1 2">
    <name type="scientific">Hevea brasiliensis</name>
    <name type="common">Para rubber tree</name>
    <name type="synonym">Siphonia brasiliensis</name>
    <dbReference type="NCBI Taxonomy" id="3981"/>
    <lineage>
        <taxon>Eukaryota</taxon>
        <taxon>Viridiplantae</taxon>
        <taxon>Streptophyta</taxon>
        <taxon>Embryophyta</taxon>
        <taxon>Tracheophyta</taxon>
        <taxon>Spermatophyta</taxon>
        <taxon>Magnoliopsida</taxon>
        <taxon>eudicotyledons</taxon>
        <taxon>Gunneridae</taxon>
        <taxon>Pentapetalae</taxon>
        <taxon>rosids</taxon>
        <taxon>fabids</taxon>
        <taxon>Malpighiales</taxon>
        <taxon>Euphorbiaceae</taxon>
        <taxon>Crotonoideae</taxon>
        <taxon>Micrandreae</taxon>
        <taxon>Hevea</taxon>
    </lineage>
</organism>
<dbReference type="GO" id="GO:0003964">
    <property type="term" value="F:RNA-directed DNA polymerase activity"/>
    <property type="evidence" value="ECO:0007669"/>
    <property type="project" value="TreeGrafter"/>
</dbReference>
<dbReference type="GO" id="GO:0005739">
    <property type="term" value="C:mitochondrion"/>
    <property type="evidence" value="ECO:0007669"/>
    <property type="project" value="TreeGrafter"/>
</dbReference>
<evidence type="ECO:0000313" key="2">
    <source>
        <dbReference type="Proteomes" id="UP000467840"/>
    </source>
</evidence>
<dbReference type="EMBL" id="JAAGAX010000016">
    <property type="protein sequence ID" value="KAF2288595.1"/>
    <property type="molecule type" value="Genomic_DNA"/>
</dbReference>
<reference evidence="1 2" key="1">
    <citation type="journal article" date="2020" name="Mol. Plant">
        <title>The Chromosome-Based Rubber Tree Genome Provides New Insights into Spurge Genome Evolution and Rubber Biosynthesis.</title>
        <authorList>
            <person name="Liu J."/>
            <person name="Shi C."/>
            <person name="Shi C.C."/>
            <person name="Li W."/>
            <person name="Zhang Q.J."/>
            <person name="Zhang Y."/>
            <person name="Li K."/>
            <person name="Lu H.F."/>
            <person name="Shi C."/>
            <person name="Zhu S.T."/>
            <person name="Xiao Z.Y."/>
            <person name="Nan H."/>
            <person name="Yue Y."/>
            <person name="Zhu X.G."/>
            <person name="Wu Y."/>
            <person name="Hong X.N."/>
            <person name="Fan G.Y."/>
            <person name="Tong Y."/>
            <person name="Zhang D."/>
            <person name="Mao C.L."/>
            <person name="Liu Y.L."/>
            <person name="Hao S.J."/>
            <person name="Liu W.Q."/>
            <person name="Lv M.Q."/>
            <person name="Zhang H.B."/>
            <person name="Liu Y."/>
            <person name="Hu-Tang G.R."/>
            <person name="Wang J.P."/>
            <person name="Wang J.H."/>
            <person name="Sun Y.H."/>
            <person name="Ni S.B."/>
            <person name="Chen W.B."/>
            <person name="Zhang X.C."/>
            <person name="Jiao Y.N."/>
            <person name="Eichler E.E."/>
            <person name="Li G.H."/>
            <person name="Liu X."/>
            <person name="Gao L.Z."/>
        </authorList>
    </citation>
    <scope>NUCLEOTIDE SEQUENCE [LARGE SCALE GENOMIC DNA]</scope>
    <source>
        <strain evidence="2">cv. GT1</strain>
        <tissue evidence="1">Leaf</tissue>
    </source>
</reference>
<dbReference type="GO" id="GO:0090615">
    <property type="term" value="P:mitochondrial mRNA processing"/>
    <property type="evidence" value="ECO:0007669"/>
    <property type="project" value="TreeGrafter"/>
</dbReference>
<protein>
    <submittedName>
        <fullName evidence="1">Uncharacterized protein</fullName>
    </submittedName>
</protein>
<dbReference type="GO" id="GO:0006315">
    <property type="term" value="P:homing of group II introns"/>
    <property type="evidence" value="ECO:0007669"/>
    <property type="project" value="TreeGrafter"/>
</dbReference>
<name>A0A6A6KJV8_HEVBR</name>
<comment type="caution">
    <text evidence="1">The sequence shown here is derived from an EMBL/GenBank/DDBJ whole genome shotgun (WGS) entry which is preliminary data.</text>
</comment>
<dbReference type="AlphaFoldDB" id="A0A6A6KJV8"/>
<dbReference type="Proteomes" id="UP000467840">
    <property type="component" value="Chromosome 8"/>
</dbReference>
<gene>
    <name evidence="1" type="ORF">GH714_009024</name>
</gene>
<sequence length="279" mass="31769">MLDIPEIIHGTKIFINGIHFRRFLKLYALHPPQSRASLTSAELSSPFYLLSAHGRLHSSKKHRLHHFSGNRLLRNSHATMNSTTSRLSETFQDAYNCIRLNSSVDIEHWLMTICSSGSFDISANTFSISTGDVRKEIIVLPKLKVEEPDLPQELRDSFHEFQNRAKEYINSETAMTLALLPDSSSCCEIVTEIIAPVNVIKKRLLQYGLTTSEGHACVNPQLILEDKYQIIDWFSGILMFSTMLLGPFCAENMESLLQVHLQVFSLYASQLQWKVNWVV</sequence>
<evidence type="ECO:0000313" key="1">
    <source>
        <dbReference type="EMBL" id="KAF2288595.1"/>
    </source>
</evidence>
<dbReference type="PANTHER" id="PTHR33642:SF3">
    <property type="entry name" value="NUCLEAR INTRON MATURASE 4, MITOCHONDRIAL"/>
    <property type="match status" value="1"/>
</dbReference>
<accession>A0A6A6KJV8</accession>